<reference evidence="1 2" key="1">
    <citation type="journal article" date="2010" name="PLoS ONE">
        <title>Genome erosion in a nitrogen-fixing vertically transmitted endosymbiotic multicellular cyanobacterium.</title>
        <authorList>
            <person name="Ran L."/>
            <person name="Larsson J."/>
            <person name="Vigil-Stenman T."/>
            <person name="Nylander J.A."/>
            <person name="Ininbergs K."/>
            <person name="Zheng W.W."/>
            <person name="Lapidus A."/>
            <person name="Lowry S."/>
            <person name="Haselkorn R."/>
            <person name="Bergman B."/>
        </authorList>
    </citation>
    <scope>NUCLEOTIDE SEQUENCE [LARGE SCALE GENOMIC DNA]</scope>
    <source>
        <strain evidence="1 2">0708</strain>
    </source>
</reference>
<keyword evidence="2" id="KW-1185">Reference proteome</keyword>
<gene>
    <name evidence="1" type="ordered locus">Aazo_4799</name>
</gene>
<evidence type="ECO:0000313" key="1">
    <source>
        <dbReference type="EMBL" id="ADI65969.1"/>
    </source>
</evidence>
<accession>D7DY91</accession>
<dbReference type="HOGENOM" id="CLU_1141654_0_0_3"/>
<name>D7DY91_NOSA0</name>
<sequence length="243" mass="28446">MSRFWRFLLFIILFSLYYPAMKLVECHIITKNHPFWSSIDHKAFLSKNLFNLANYHYRQHCFQHHQKLNFNQLYHQLSQTDDYKALPTKASTQIIRTLDSSWTSYLHAVRAWNEHPEKFLGKPTIPKYKDNIKGRNLLPYTHESISNKALKKRIYLLSMSNIRITTSQKEIIEARIVPKSKGIKVIITEESYTSQSSALDGDALPKYGYIKPEFTGKRMARGLYKIGNSRLLNADINGSFNLR</sequence>
<protein>
    <submittedName>
        <fullName evidence="1">Uncharacterized protein</fullName>
    </submittedName>
</protein>
<dbReference type="eggNOG" id="COG0675">
    <property type="taxonomic scope" value="Bacteria"/>
</dbReference>
<dbReference type="AlphaFoldDB" id="D7DY91"/>
<dbReference type="STRING" id="551115.Aazo_4799"/>
<dbReference type="KEGG" id="naz:Aazo_4799"/>
<dbReference type="EMBL" id="CP002059">
    <property type="protein sequence ID" value="ADI65969.1"/>
    <property type="molecule type" value="Genomic_DNA"/>
</dbReference>
<proteinExistence type="predicted"/>
<organism evidence="1 2">
    <name type="scientific">Nostoc azollae (strain 0708)</name>
    <name type="common">Anabaena azollae (strain 0708)</name>
    <dbReference type="NCBI Taxonomy" id="551115"/>
    <lineage>
        <taxon>Bacteria</taxon>
        <taxon>Bacillati</taxon>
        <taxon>Cyanobacteriota</taxon>
        <taxon>Cyanophyceae</taxon>
        <taxon>Nostocales</taxon>
        <taxon>Nostocaceae</taxon>
        <taxon>Trichormus</taxon>
    </lineage>
</organism>
<dbReference type="Proteomes" id="UP000001511">
    <property type="component" value="Chromosome"/>
</dbReference>
<evidence type="ECO:0000313" key="2">
    <source>
        <dbReference type="Proteomes" id="UP000001511"/>
    </source>
</evidence>